<feature type="transmembrane region" description="Helical" evidence="8">
    <location>
        <begin position="120"/>
        <end position="140"/>
    </location>
</feature>
<dbReference type="PRINTS" id="PR01434">
    <property type="entry name" value="NADHDHGNASE5"/>
</dbReference>
<keyword evidence="3 8" id="KW-0812">Transmembrane</keyword>
<feature type="transmembrane region" description="Helical" evidence="8">
    <location>
        <begin position="272"/>
        <end position="293"/>
    </location>
</feature>
<accession>A0A140CUT7</accession>
<name>A0A140CUT7_9METZ</name>
<evidence type="ECO:0000313" key="10">
    <source>
        <dbReference type="EMBL" id="AMJ16567.1"/>
    </source>
</evidence>
<evidence type="ECO:0000256" key="6">
    <source>
        <dbReference type="ARBA" id="ARBA00031027"/>
    </source>
</evidence>
<feature type="transmembrane region" description="Helical" evidence="8">
    <location>
        <begin position="152"/>
        <end position="173"/>
    </location>
</feature>
<comment type="catalytic activity">
    <reaction evidence="7">
        <text>a ubiquinone + NADH + 5 H(+)(in) = a ubiquinol + NAD(+) + 4 H(+)(out)</text>
        <dbReference type="Rhea" id="RHEA:29091"/>
        <dbReference type="Rhea" id="RHEA-COMP:9565"/>
        <dbReference type="Rhea" id="RHEA-COMP:9566"/>
        <dbReference type="ChEBI" id="CHEBI:15378"/>
        <dbReference type="ChEBI" id="CHEBI:16389"/>
        <dbReference type="ChEBI" id="CHEBI:17976"/>
        <dbReference type="ChEBI" id="CHEBI:57540"/>
        <dbReference type="ChEBI" id="CHEBI:57945"/>
        <dbReference type="EC" id="7.1.1.2"/>
    </reaction>
</comment>
<dbReference type="InterPro" id="IPR001750">
    <property type="entry name" value="ND/Mrp_TM"/>
</dbReference>
<dbReference type="Pfam" id="PF00361">
    <property type="entry name" value="Proton_antipo_M"/>
    <property type="match status" value="1"/>
</dbReference>
<dbReference type="GO" id="GO:0042773">
    <property type="term" value="P:ATP synthesis coupled electron transport"/>
    <property type="evidence" value="ECO:0007669"/>
    <property type="project" value="InterPro"/>
</dbReference>
<dbReference type="InterPro" id="IPR003945">
    <property type="entry name" value="NU5C-like"/>
</dbReference>
<organism evidence="10">
    <name type="scientific">Petrobiona massiliana</name>
    <dbReference type="NCBI Taxonomy" id="68578"/>
    <lineage>
        <taxon>Eukaryota</taxon>
        <taxon>Metazoa</taxon>
        <taxon>Porifera</taxon>
        <taxon>Calcarea</taxon>
        <taxon>Calcaronea</taxon>
        <taxon>Baerida</taxon>
        <taxon>Petrobionidae</taxon>
        <taxon>Petrobiona</taxon>
    </lineage>
</organism>
<comment type="subcellular location">
    <subcellularLocation>
        <location evidence="1">Membrane</location>
        <topology evidence="1">Multi-pass membrane protein</topology>
    </subcellularLocation>
</comment>
<geneLocation type="mitochondrion" evidence="10"/>
<keyword evidence="5 8" id="KW-0472">Membrane</keyword>
<feature type="transmembrane region" description="Helical" evidence="8">
    <location>
        <begin position="19"/>
        <end position="48"/>
    </location>
</feature>
<dbReference type="GO" id="GO:0008137">
    <property type="term" value="F:NADH dehydrogenase (ubiquinone) activity"/>
    <property type="evidence" value="ECO:0007669"/>
    <property type="project" value="UniProtKB-EC"/>
</dbReference>
<feature type="transmembrane region" description="Helical" evidence="8">
    <location>
        <begin position="242"/>
        <end position="260"/>
    </location>
</feature>
<keyword evidence="4 8" id="KW-1133">Transmembrane helix</keyword>
<feature type="domain" description="NADH:quinone oxidoreductase/Mrp antiporter transmembrane" evidence="9">
    <location>
        <begin position="115"/>
        <end position="379"/>
    </location>
</feature>
<reference evidence="10" key="1">
    <citation type="journal article" date="2016" name="Curr. Biol.">
        <title>Extensive Mitochondrial mRNA Editing and Unusual Mitochondrial Genome Organization in Calcaronean Sponges.</title>
        <authorList>
            <person name="Lavrov D.V."/>
            <person name="Adamski M."/>
            <person name="Chevaldonne P."/>
            <person name="Adamska M."/>
        </authorList>
    </citation>
    <scope>NUCLEOTIDE SEQUENCE</scope>
</reference>
<feature type="transmembrane region" description="Helical" evidence="8">
    <location>
        <begin position="299"/>
        <end position="317"/>
    </location>
</feature>
<evidence type="ECO:0000256" key="4">
    <source>
        <dbReference type="ARBA" id="ARBA00022989"/>
    </source>
</evidence>
<evidence type="ECO:0000256" key="8">
    <source>
        <dbReference type="SAM" id="Phobius"/>
    </source>
</evidence>
<dbReference type="GO" id="GO:0016020">
    <property type="term" value="C:membrane"/>
    <property type="evidence" value="ECO:0007669"/>
    <property type="project" value="UniProtKB-SubCell"/>
</dbReference>
<sequence length="430" mass="47331">MLGLVLGVMWLRRCRVSRFFLTSLYVLMFYSLMMVMSEDVSCWCAVGWSLGHPLLGNRLMMWWGAGTIIMMALCWTTSMVMAFAVSYISMDPYMRRFILTLWSFFLSILVMILSKDGVSFLVGWEGMGLTSYCLIAFWATRRRCIVAAYQAVIYNIPGDSFLIIGLMIMIMGMGDPLLVDKSMGVWTSMCFLVAMISKSAQLGCHPWLPAAMEGPTPVSMLLHASTLVTAGAILMLRMGFDYAIWSLMLVGGLTCLLASMAGLEIKDMKRTIAFSTCSQIGLVLVCCMAGLGWPGLQHLLGHAFFKSLLFVGVGLLIHSSGDCQGIKQMRGGMGKLVLTWPLLLASLSLVGIPTLSGGLSKERCISSLISIGYWGTTFAMLLISAAMITTLYSTQLLASVNKKNWSDNSESSWTLSNGNGIIHLVYFIWK</sequence>
<evidence type="ECO:0000256" key="7">
    <source>
        <dbReference type="ARBA" id="ARBA00049551"/>
    </source>
</evidence>
<evidence type="ECO:0000256" key="3">
    <source>
        <dbReference type="ARBA" id="ARBA00022692"/>
    </source>
</evidence>
<protein>
    <recommendedName>
        <fullName evidence="2">NADH:ubiquinone reductase (H(+)-translocating)</fullName>
        <ecNumber evidence="2">7.1.1.2</ecNumber>
    </recommendedName>
    <alternativeName>
        <fullName evidence="6">NADH dehydrogenase subunit 5</fullName>
    </alternativeName>
</protein>
<feature type="transmembrane region" description="Helical" evidence="8">
    <location>
        <begin position="337"/>
        <end position="359"/>
    </location>
</feature>
<feature type="transmembrane region" description="Helical" evidence="8">
    <location>
        <begin position="60"/>
        <end position="85"/>
    </location>
</feature>
<feature type="transmembrane region" description="Helical" evidence="8">
    <location>
        <begin position="97"/>
        <end position="114"/>
    </location>
</feature>
<dbReference type="GO" id="GO:0003954">
    <property type="term" value="F:NADH dehydrogenase activity"/>
    <property type="evidence" value="ECO:0007669"/>
    <property type="project" value="TreeGrafter"/>
</dbReference>
<evidence type="ECO:0000256" key="1">
    <source>
        <dbReference type="ARBA" id="ARBA00004141"/>
    </source>
</evidence>
<keyword evidence="10" id="KW-0560">Oxidoreductase</keyword>
<evidence type="ECO:0000256" key="5">
    <source>
        <dbReference type="ARBA" id="ARBA00023136"/>
    </source>
</evidence>
<feature type="transmembrane region" description="Helical" evidence="8">
    <location>
        <begin position="371"/>
        <end position="393"/>
    </location>
</feature>
<proteinExistence type="predicted"/>
<gene>
    <name evidence="10" type="primary">nad5</name>
</gene>
<dbReference type="EMBL" id="KT997990">
    <property type="protein sequence ID" value="AMJ16567.1"/>
    <property type="molecule type" value="Genomic_DNA"/>
</dbReference>
<keyword evidence="10" id="KW-0496">Mitochondrion</keyword>
<evidence type="ECO:0000259" key="9">
    <source>
        <dbReference type="Pfam" id="PF00361"/>
    </source>
</evidence>
<dbReference type="PANTHER" id="PTHR42829">
    <property type="entry name" value="NADH-UBIQUINONE OXIDOREDUCTASE CHAIN 5"/>
    <property type="match status" value="1"/>
</dbReference>
<dbReference type="EC" id="7.1.1.2" evidence="2"/>
<dbReference type="GO" id="GO:0015990">
    <property type="term" value="P:electron transport coupled proton transport"/>
    <property type="evidence" value="ECO:0007669"/>
    <property type="project" value="TreeGrafter"/>
</dbReference>
<dbReference type="AlphaFoldDB" id="A0A140CUT7"/>
<evidence type="ECO:0000256" key="2">
    <source>
        <dbReference type="ARBA" id="ARBA00012944"/>
    </source>
</evidence>
<dbReference type="PANTHER" id="PTHR42829:SF2">
    <property type="entry name" value="NADH-UBIQUINONE OXIDOREDUCTASE CHAIN 5"/>
    <property type="match status" value="1"/>
</dbReference>